<organism evidence="2 3">
    <name type="scientific">Viridibacillus soli</name>
    <dbReference type="NCBI Taxonomy" id="2798301"/>
    <lineage>
        <taxon>Bacteria</taxon>
        <taxon>Bacillati</taxon>
        <taxon>Bacillota</taxon>
        <taxon>Bacilli</taxon>
        <taxon>Bacillales</taxon>
        <taxon>Caryophanaceae</taxon>
        <taxon>Viridibacillus</taxon>
    </lineage>
</organism>
<reference evidence="2 3" key="1">
    <citation type="submission" date="2020-12" db="EMBL/GenBank/DDBJ databases">
        <title>YIM B01967 draft genome.</title>
        <authorList>
            <person name="Yan X."/>
        </authorList>
    </citation>
    <scope>NUCLEOTIDE SEQUENCE [LARGE SCALE GENOMIC DNA]</scope>
    <source>
        <strain evidence="2 3">YIM B01967</strain>
    </source>
</reference>
<protein>
    <submittedName>
        <fullName evidence="2">ComGF family competence protein</fullName>
    </submittedName>
</protein>
<gene>
    <name evidence="2" type="ORF">JFL43_03875</name>
</gene>
<dbReference type="Proteomes" id="UP000618943">
    <property type="component" value="Unassembled WGS sequence"/>
</dbReference>
<accession>A0ABS1H3N4</accession>
<dbReference type="RefSeq" id="WP_100797939.1">
    <property type="nucleotide sequence ID" value="NZ_JAEOAH010000004.1"/>
</dbReference>
<keyword evidence="1" id="KW-1133">Transmembrane helix</keyword>
<dbReference type="NCBIfam" id="NF041002">
    <property type="entry name" value="pilin_ComGF"/>
    <property type="match status" value="1"/>
</dbReference>
<feature type="transmembrane region" description="Helical" evidence="1">
    <location>
        <begin position="20"/>
        <end position="41"/>
    </location>
</feature>
<keyword evidence="1" id="KW-0472">Membrane</keyword>
<keyword evidence="3" id="KW-1185">Reference proteome</keyword>
<name>A0ABS1H3N4_9BACL</name>
<dbReference type="InterPro" id="IPR016977">
    <property type="entry name" value="ComGF"/>
</dbReference>
<keyword evidence="1" id="KW-0812">Transmembrane</keyword>
<evidence type="ECO:0000256" key="1">
    <source>
        <dbReference type="SAM" id="Phobius"/>
    </source>
</evidence>
<evidence type="ECO:0000313" key="3">
    <source>
        <dbReference type="Proteomes" id="UP000618943"/>
    </source>
</evidence>
<dbReference type="Pfam" id="PF15980">
    <property type="entry name" value="ComGF"/>
    <property type="match status" value="1"/>
</dbReference>
<sequence length="152" mass="18161">MYSAVKHLRENRSGYTLVDALLQLMVLLLFSQLFVLFYPWYEDTNRSFYQRQELEWELFTYDLQTYLVDVESVEIGLSVSLHIVKDDRYLSIRNSNAVVRMQKEMQGNEAMLMNVYEIQFYFSDDRTTLTTKVLFKDGLRKEKDFVITYVEG</sequence>
<comment type="caution">
    <text evidence="2">The sequence shown here is derived from an EMBL/GenBank/DDBJ whole genome shotgun (WGS) entry which is preliminary data.</text>
</comment>
<evidence type="ECO:0000313" key="2">
    <source>
        <dbReference type="EMBL" id="MBK3494011.1"/>
    </source>
</evidence>
<dbReference type="EMBL" id="JAEOAH010000004">
    <property type="protein sequence ID" value="MBK3494011.1"/>
    <property type="molecule type" value="Genomic_DNA"/>
</dbReference>
<proteinExistence type="predicted"/>